<reference evidence="3" key="1">
    <citation type="submission" date="2014-09" db="EMBL/GenBank/DDBJ databases">
        <title>Whole genome shotgun sequence of Streptomyces sp. NBRC 110027.</title>
        <authorList>
            <person name="Komaki H."/>
            <person name="Ichikawa N."/>
            <person name="Katano-Makiyama Y."/>
            <person name="Hosoyama A."/>
            <person name="Hashimoto M."/>
            <person name="Uohara A."/>
            <person name="Kitahashi Y."/>
            <person name="Ohji S."/>
            <person name="Kimura A."/>
            <person name="Yamazoe A."/>
            <person name="Igarashi Y."/>
            <person name="Fujita N."/>
        </authorList>
    </citation>
    <scope>NUCLEOTIDE SEQUENCE [LARGE SCALE GENOMIC DNA]</scope>
    <source>
        <strain evidence="3">NBRC 110027</strain>
    </source>
</reference>
<feature type="compositionally biased region" description="Basic residues" evidence="1">
    <location>
        <begin position="68"/>
        <end position="83"/>
    </location>
</feature>
<dbReference type="AlphaFoldDB" id="A0A0P4QZ73"/>
<organism evidence="2 3">
    <name type="scientific">Streptomyces lydicamycinicus</name>
    <dbReference type="NCBI Taxonomy" id="1546107"/>
    <lineage>
        <taxon>Bacteria</taxon>
        <taxon>Bacillati</taxon>
        <taxon>Actinomycetota</taxon>
        <taxon>Actinomycetes</taxon>
        <taxon>Kitasatosporales</taxon>
        <taxon>Streptomycetaceae</taxon>
        <taxon>Streptomyces</taxon>
    </lineage>
</organism>
<dbReference type="EMBL" id="BBNO01000001">
    <property type="protein sequence ID" value="GAO05679.1"/>
    <property type="molecule type" value="Genomic_DNA"/>
</dbReference>
<evidence type="ECO:0000313" key="3">
    <source>
        <dbReference type="Proteomes" id="UP000048965"/>
    </source>
</evidence>
<protein>
    <submittedName>
        <fullName evidence="2">Uncharacterized protein</fullName>
    </submittedName>
</protein>
<comment type="caution">
    <text evidence="2">The sequence shown here is derived from an EMBL/GenBank/DDBJ whole genome shotgun (WGS) entry which is preliminary data.</text>
</comment>
<proteinExistence type="predicted"/>
<gene>
    <name evidence="2" type="ORF">TPA0598_01_00480</name>
</gene>
<accession>A0A0P4QZ73</accession>
<reference evidence="2 3" key="2">
    <citation type="journal article" date="2015" name="Stand. Genomic Sci.">
        <title>Draft genome sequence of marine-derived Streptomyces sp. TP-A0598, a producer of anti-MRSA antibiotic lydicamycins.</title>
        <authorList>
            <person name="Komaki H."/>
            <person name="Ichikawa N."/>
            <person name="Hosoyama A."/>
            <person name="Fujita N."/>
            <person name="Igarashi Y."/>
        </authorList>
    </citation>
    <scope>NUCLEOTIDE SEQUENCE [LARGE SCALE GENOMIC DNA]</scope>
    <source>
        <strain evidence="2 3">NBRC 110027</strain>
    </source>
</reference>
<evidence type="ECO:0000256" key="1">
    <source>
        <dbReference type="SAM" id="MobiDB-lite"/>
    </source>
</evidence>
<keyword evidence="3" id="KW-1185">Reference proteome</keyword>
<name>A0A0P4QZ73_9ACTN</name>
<dbReference type="Proteomes" id="UP000048965">
    <property type="component" value="Unassembled WGS sequence"/>
</dbReference>
<feature type="region of interest" description="Disordered" evidence="1">
    <location>
        <begin position="20"/>
        <end position="83"/>
    </location>
</feature>
<evidence type="ECO:0000313" key="2">
    <source>
        <dbReference type="EMBL" id="GAO05679.1"/>
    </source>
</evidence>
<sequence>MATKAPSRLIKVLVHSHQNCRGRPETLSTAARRKPDRLVGPGVDADMTFPPSNGEAVRGRAAGGSGRGGRRKAGRRARKRRLV</sequence>